<comment type="caution">
    <text evidence="8">The sequence shown here is derived from an EMBL/GenBank/DDBJ whole genome shotgun (WGS) entry which is preliminary data.</text>
</comment>
<feature type="transmembrane region" description="Helical" evidence="6">
    <location>
        <begin position="97"/>
        <end position="121"/>
    </location>
</feature>
<dbReference type="Pfam" id="PF20684">
    <property type="entry name" value="Fung_rhodopsin"/>
    <property type="match status" value="1"/>
</dbReference>
<comment type="subcellular location">
    <subcellularLocation>
        <location evidence="1">Membrane</location>
        <topology evidence="1">Multi-pass membrane protein</topology>
    </subcellularLocation>
</comment>
<name>A0A8H6NX71_9PEZI</name>
<dbReference type="PANTHER" id="PTHR33048">
    <property type="entry name" value="PTH11-LIKE INTEGRAL MEMBRANE PROTEIN (AFU_ORTHOLOGUE AFUA_5G11245)"/>
    <property type="match status" value="1"/>
</dbReference>
<feature type="transmembrane region" description="Helical" evidence="6">
    <location>
        <begin position="12"/>
        <end position="31"/>
    </location>
</feature>
<proteinExistence type="inferred from homology"/>
<keyword evidence="9" id="KW-1185">Reference proteome</keyword>
<keyword evidence="2 6" id="KW-0812">Transmembrane</keyword>
<comment type="similarity">
    <text evidence="5">Belongs to the SAT4 family.</text>
</comment>
<dbReference type="AlphaFoldDB" id="A0A8H6NX71"/>
<accession>A0A8H6NX71</accession>
<evidence type="ECO:0000256" key="1">
    <source>
        <dbReference type="ARBA" id="ARBA00004141"/>
    </source>
</evidence>
<evidence type="ECO:0000256" key="4">
    <source>
        <dbReference type="ARBA" id="ARBA00023136"/>
    </source>
</evidence>
<dbReference type="GO" id="GO:0016020">
    <property type="term" value="C:membrane"/>
    <property type="evidence" value="ECO:0007669"/>
    <property type="project" value="UniProtKB-SubCell"/>
</dbReference>
<reference evidence="8" key="1">
    <citation type="journal article" date="2020" name="Phytopathology">
        <title>Genome Sequence Resources of Colletotrichum truncatum, C. plurivorum, C. musicola, and C. sojae: Four Species Pathogenic to Soybean (Glycine max).</title>
        <authorList>
            <person name="Rogerio F."/>
            <person name="Boufleur T.R."/>
            <person name="Ciampi-Guillardi M."/>
            <person name="Sukno S.A."/>
            <person name="Thon M.R."/>
            <person name="Massola Junior N.S."/>
            <person name="Baroncelli R."/>
        </authorList>
    </citation>
    <scope>NUCLEOTIDE SEQUENCE</scope>
    <source>
        <strain evidence="8">LFN0074</strain>
    </source>
</reference>
<evidence type="ECO:0000256" key="2">
    <source>
        <dbReference type="ARBA" id="ARBA00022692"/>
    </source>
</evidence>
<gene>
    <name evidence="8" type="ORF">CMUS01_01271</name>
</gene>
<evidence type="ECO:0000259" key="7">
    <source>
        <dbReference type="Pfam" id="PF20684"/>
    </source>
</evidence>
<feature type="transmembrane region" description="Helical" evidence="6">
    <location>
        <begin position="220"/>
        <end position="242"/>
    </location>
</feature>
<evidence type="ECO:0000256" key="3">
    <source>
        <dbReference type="ARBA" id="ARBA00022989"/>
    </source>
</evidence>
<keyword evidence="4 6" id="KW-0472">Membrane</keyword>
<evidence type="ECO:0000313" key="8">
    <source>
        <dbReference type="EMBL" id="KAF6844216.1"/>
    </source>
</evidence>
<keyword evidence="3 6" id="KW-1133">Transmembrane helix</keyword>
<protein>
    <submittedName>
        <fullName evidence="8">Archaeal flagellin n-terminal-like domain-containing protein</fullName>
    </submittedName>
</protein>
<feature type="transmembrane region" description="Helical" evidence="6">
    <location>
        <begin position="43"/>
        <end position="63"/>
    </location>
</feature>
<keyword evidence="8" id="KW-0966">Cell projection</keyword>
<evidence type="ECO:0000256" key="6">
    <source>
        <dbReference type="SAM" id="Phobius"/>
    </source>
</evidence>
<dbReference type="Proteomes" id="UP000639643">
    <property type="component" value="Unassembled WGS sequence"/>
</dbReference>
<keyword evidence="8" id="KW-0282">Flagellum</keyword>
<dbReference type="InterPro" id="IPR052337">
    <property type="entry name" value="SAT4-like"/>
</dbReference>
<feature type="transmembrane region" description="Helical" evidence="6">
    <location>
        <begin position="133"/>
        <end position="156"/>
    </location>
</feature>
<dbReference type="OrthoDB" id="444631at2759"/>
<dbReference type="PANTHER" id="PTHR33048:SF92">
    <property type="entry name" value="INTEGRAL MEMBRANE PROTEIN"/>
    <property type="match status" value="1"/>
</dbReference>
<sequence length="346" mass="38621">MMAHFPTPKAVTIITTGWLLILTSGAVLAASMHLRINIQGRRLLTSDIFLCLAWCSAVATASFDIQFTAMGVLKQHIKITLDGYDGTDDDIMSVMRLFWASSIPFFTTFYLCKAALLAVYVQLFPVFMHYRRMLVWATVVYIGIAYLTSMILLFTICLPLSKNWEVTDRVDATDAVMCSASAPALVFQVGWALHFFGDILVFTLPWLILPDLKIRRNLKIGVYCTFALGIINMTFSLVRFITIQTATVDDLPFGLVQLWSELDVNIGLLVATLPSLRPYFRSNRNAGSSDKSKNRYNCKSTIRTPMRTSYMAGFNIPTIPATRASVDLEQAAVTSSAQSQKSDLEE</sequence>
<dbReference type="EMBL" id="WIGM01000021">
    <property type="protein sequence ID" value="KAF6844216.1"/>
    <property type="molecule type" value="Genomic_DNA"/>
</dbReference>
<feature type="transmembrane region" description="Helical" evidence="6">
    <location>
        <begin position="189"/>
        <end position="208"/>
    </location>
</feature>
<feature type="domain" description="Rhodopsin" evidence="7">
    <location>
        <begin position="35"/>
        <end position="281"/>
    </location>
</feature>
<evidence type="ECO:0000313" key="9">
    <source>
        <dbReference type="Proteomes" id="UP000639643"/>
    </source>
</evidence>
<keyword evidence="8" id="KW-0969">Cilium</keyword>
<organism evidence="8 9">
    <name type="scientific">Colletotrichum musicola</name>
    <dbReference type="NCBI Taxonomy" id="2175873"/>
    <lineage>
        <taxon>Eukaryota</taxon>
        <taxon>Fungi</taxon>
        <taxon>Dikarya</taxon>
        <taxon>Ascomycota</taxon>
        <taxon>Pezizomycotina</taxon>
        <taxon>Sordariomycetes</taxon>
        <taxon>Hypocreomycetidae</taxon>
        <taxon>Glomerellales</taxon>
        <taxon>Glomerellaceae</taxon>
        <taxon>Colletotrichum</taxon>
        <taxon>Colletotrichum orchidearum species complex</taxon>
    </lineage>
</organism>
<dbReference type="InterPro" id="IPR049326">
    <property type="entry name" value="Rhodopsin_dom_fungi"/>
</dbReference>
<evidence type="ECO:0000256" key="5">
    <source>
        <dbReference type="ARBA" id="ARBA00038359"/>
    </source>
</evidence>